<evidence type="ECO:0000256" key="8">
    <source>
        <dbReference type="ARBA" id="ARBA00023136"/>
    </source>
</evidence>
<evidence type="ECO:0000256" key="2">
    <source>
        <dbReference type="ARBA" id="ARBA00022448"/>
    </source>
</evidence>
<organism evidence="12 13">
    <name type="scientific">Brachionus plicatilis</name>
    <name type="common">Marine rotifer</name>
    <name type="synonym">Brachionus muelleri</name>
    <dbReference type="NCBI Taxonomy" id="10195"/>
    <lineage>
        <taxon>Eukaryota</taxon>
        <taxon>Metazoa</taxon>
        <taxon>Spiralia</taxon>
        <taxon>Gnathifera</taxon>
        <taxon>Rotifera</taxon>
        <taxon>Eurotatoria</taxon>
        <taxon>Monogononta</taxon>
        <taxon>Pseudotrocha</taxon>
        <taxon>Ploima</taxon>
        <taxon>Brachionidae</taxon>
        <taxon>Brachionus</taxon>
    </lineage>
</organism>
<feature type="transmembrane region" description="Helical" evidence="11">
    <location>
        <begin position="20"/>
        <end position="46"/>
    </location>
</feature>
<dbReference type="InterPro" id="IPR031846">
    <property type="entry name" value="Hvcn1"/>
</dbReference>
<dbReference type="STRING" id="10195.A0A3M7PZ67"/>
<evidence type="ECO:0000256" key="4">
    <source>
        <dbReference type="ARBA" id="ARBA00022692"/>
    </source>
</evidence>
<dbReference type="GO" id="GO:0030171">
    <property type="term" value="F:voltage-gated proton channel activity"/>
    <property type="evidence" value="ECO:0007669"/>
    <property type="project" value="InterPro"/>
</dbReference>
<evidence type="ECO:0000256" key="3">
    <source>
        <dbReference type="ARBA" id="ARBA00022475"/>
    </source>
</evidence>
<evidence type="ECO:0000256" key="10">
    <source>
        <dbReference type="SAM" id="Coils"/>
    </source>
</evidence>
<comment type="caution">
    <text evidence="12">The sequence shown here is derived from an EMBL/GenBank/DDBJ whole genome shotgun (WGS) entry which is preliminary data.</text>
</comment>
<evidence type="ECO:0000256" key="5">
    <source>
        <dbReference type="ARBA" id="ARBA00022882"/>
    </source>
</evidence>
<keyword evidence="10" id="KW-0175">Coiled coil</keyword>
<evidence type="ECO:0000256" key="7">
    <source>
        <dbReference type="ARBA" id="ARBA00023065"/>
    </source>
</evidence>
<dbReference type="Gene3D" id="1.20.120.350">
    <property type="entry name" value="Voltage-gated potassium channels. Chain C"/>
    <property type="match status" value="1"/>
</dbReference>
<evidence type="ECO:0000256" key="1">
    <source>
        <dbReference type="ARBA" id="ARBA00004651"/>
    </source>
</evidence>
<evidence type="ECO:0000313" key="13">
    <source>
        <dbReference type="Proteomes" id="UP000276133"/>
    </source>
</evidence>
<reference evidence="12 13" key="1">
    <citation type="journal article" date="2018" name="Sci. Rep.">
        <title>Genomic signatures of local adaptation to the degree of environmental predictability in rotifers.</title>
        <authorList>
            <person name="Franch-Gras L."/>
            <person name="Hahn C."/>
            <person name="Garcia-Roger E.M."/>
            <person name="Carmona M.J."/>
            <person name="Serra M."/>
            <person name="Gomez A."/>
        </authorList>
    </citation>
    <scope>NUCLEOTIDE SEQUENCE [LARGE SCALE GENOMIC DNA]</scope>
    <source>
        <strain evidence="12">HYR1</strain>
    </source>
</reference>
<dbReference type="GO" id="GO:0034702">
    <property type="term" value="C:monoatomic ion channel complex"/>
    <property type="evidence" value="ECO:0007669"/>
    <property type="project" value="UniProtKB-KW"/>
</dbReference>
<feature type="transmembrane region" description="Helical" evidence="11">
    <location>
        <begin position="129"/>
        <end position="147"/>
    </location>
</feature>
<protein>
    <submittedName>
        <fullName evidence="12">Voltage-gated hydrogen channel 1</fullName>
    </submittedName>
</protein>
<dbReference type="InterPro" id="IPR027359">
    <property type="entry name" value="Volt_channel_dom_sf"/>
</dbReference>
<feature type="transmembrane region" description="Helical" evidence="11">
    <location>
        <begin position="94"/>
        <end position="117"/>
    </location>
</feature>
<keyword evidence="9" id="KW-0407">Ion channel</keyword>
<accession>A0A3M7PZ67</accession>
<keyword evidence="8 11" id="KW-0472">Membrane</keyword>
<sequence>MWRYARISEELDSIFESAWFSYVVSIMTILDAICIITVIVIEYIMLSLIHRDFLLFQKYIAEGFYQNSSQIVVYLNKTLTKAHETRSNFEVGHIILSVVILTILSLFIMEMISKLIFTPRMFLKRKLEILEAIIIVISFGLDLTLVIGKSDIASIVSLVTLIRLWRVGLVLDVFLTNKHITRQKKIHSLKTRRNELKTELESLKQIKERNNANT</sequence>
<feature type="transmembrane region" description="Helical" evidence="11">
    <location>
        <begin position="153"/>
        <end position="175"/>
    </location>
</feature>
<dbReference type="PANTHER" id="PTHR46480:SF1">
    <property type="entry name" value="VOLTAGE-GATED HYDROGEN CHANNEL 1"/>
    <property type="match status" value="1"/>
</dbReference>
<comment type="subcellular location">
    <subcellularLocation>
        <location evidence="1">Cell membrane</location>
        <topology evidence="1">Multi-pass membrane protein</topology>
    </subcellularLocation>
</comment>
<dbReference type="EMBL" id="REGN01008290">
    <property type="protein sequence ID" value="RNA03938.1"/>
    <property type="molecule type" value="Genomic_DNA"/>
</dbReference>
<dbReference type="PANTHER" id="PTHR46480">
    <property type="entry name" value="F20B24.22"/>
    <property type="match status" value="1"/>
</dbReference>
<dbReference type="Proteomes" id="UP000276133">
    <property type="component" value="Unassembled WGS sequence"/>
</dbReference>
<proteinExistence type="predicted"/>
<keyword evidence="5" id="KW-0851">Voltage-gated channel</keyword>
<evidence type="ECO:0000256" key="9">
    <source>
        <dbReference type="ARBA" id="ARBA00023303"/>
    </source>
</evidence>
<keyword evidence="7" id="KW-0406">Ion transport</keyword>
<evidence type="ECO:0000313" key="12">
    <source>
        <dbReference type="EMBL" id="RNA03938.1"/>
    </source>
</evidence>
<keyword evidence="3" id="KW-1003">Cell membrane</keyword>
<gene>
    <name evidence="12" type="ORF">BpHYR1_019713</name>
</gene>
<name>A0A3M7PZ67_BRAPC</name>
<dbReference type="OrthoDB" id="427456at2759"/>
<dbReference type="AlphaFoldDB" id="A0A3M7PZ67"/>
<keyword evidence="6 11" id="KW-1133">Transmembrane helix</keyword>
<evidence type="ECO:0000256" key="6">
    <source>
        <dbReference type="ARBA" id="ARBA00022989"/>
    </source>
</evidence>
<feature type="coiled-coil region" evidence="10">
    <location>
        <begin position="186"/>
        <end position="213"/>
    </location>
</feature>
<keyword evidence="4 11" id="KW-0812">Transmembrane</keyword>
<dbReference type="GO" id="GO:0005886">
    <property type="term" value="C:plasma membrane"/>
    <property type="evidence" value="ECO:0007669"/>
    <property type="project" value="UniProtKB-SubCell"/>
</dbReference>
<keyword evidence="2" id="KW-0813">Transport</keyword>
<evidence type="ECO:0000256" key="11">
    <source>
        <dbReference type="SAM" id="Phobius"/>
    </source>
</evidence>
<keyword evidence="13" id="KW-1185">Reference proteome</keyword>